<comment type="subcellular location">
    <subcellularLocation>
        <location evidence="1">Membrane</location>
        <topology evidence="1">Single-pass type II membrane protein</topology>
    </subcellularLocation>
</comment>
<dbReference type="Pfam" id="PF02709">
    <property type="entry name" value="Glyco_transf_7C"/>
    <property type="match status" value="1"/>
</dbReference>
<dbReference type="InterPro" id="IPR027791">
    <property type="entry name" value="Galactosyl_T_C"/>
</dbReference>
<feature type="domain" description="Galactosyltransferase N-terminal" evidence="13">
    <location>
        <begin position="117"/>
        <end position="248"/>
    </location>
</feature>
<dbReference type="InterPro" id="IPR003859">
    <property type="entry name" value="Galactosyl_T"/>
</dbReference>
<comment type="caution">
    <text evidence="14">The sequence shown here is derived from an EMBL/GenBank/DDBJ whole genome shotgun (WGS) entry which is preliminary data.</text>
</comment>
<evidence type="ECO:0000256" key="11">
    <source>
        <dbReference type="RuleBase" id="RU368121"/>
    </source>
</evidence>
<sequence length="431" mass="49029">MTLPCRGRLRWMFGVVCCVAILFVMGLAVWINQHMPVKRHGGIIFEIDEYSLEEKGKKVNISDTNVMTTERRPFQETTLGNTYAITLKASEKLDNLNSSSLNLREATHDKNGTFKFCSLNPTDLVGNLACKCNETTPEEILRDNAGLIQEGRVQPLDCIAMEKVAIVIPYRDRYKHLHQLLSMLIPILSRQKVDATIFVVEQVGPVLFNRGALHNVGFLEAEKLGKFDCYIFHDVDLVPLNDQQMYSCGDNPIHFSVAIKYGLSQHFRQVIATLLIMYKANFGGVVGLTRDQYLALNGNSNLYFGWGGEDDDLAARLNVHNMTKLRRSLSITRYAMLGHQRQNVVNGNPARNNILKTAKQRMNIDGLNTIEYVLHNLNIHPLYVWFNVTLLMKEMFQSAPDFLQNEITMMTKLEEKKARALLIKSPSRQIH</sequence>
<comment type="pathway">
    <text evidence="2 11">Protein modification; protein glycosylation.</text>
</comment>
<dbReference type="Proteomes" id="UP001233172">
    <property type="component" value="Unassembled WGS sequence"/>
</dbReference>
<reference evidence="14" key="1">
    <citation type="journal article" date="2023" name="PLoS Negl. Trop. Dis.">
        <title>A genome sequence for Biomphalaria pfeifferi, the major vector snail for the human-infecting parasite Schistosoma mansoni.</title>
        <authorList>
            <person name="Bu L."/>
            <person name="Lu L."/>
            <person name="Laidemitt M.R."/>
            <person name="Zhang S.M."/>
            <person name="Mutuku M."/>
            <person name="Mkoji G."/>
            <person name="Steinauer M."/>
            <person name="Loker E.S."/>
        </authorList>
    </citation>
    <scope>NUCLEOTIDE SEQUENCE</scope>
    <source>
        <strain evidence="14">KasaAsao</strain>
    </source>
</reference>
<dbReference type="GO" id="GO:0016020">
    <property type="term" value="C:membrane"/>
    <property type="evidence" value="ECO:0007669"/>
    <property type="project" value="UniProtKB-SubCell"/>
</dbReference>
<keyword evidence="4 11" id="KW-0328">Glycosyltransferase</keyword>
<protein>
    <recommendedName>
        <fullName evidence="11">Beta-1,4-galactosyltransferase</fullName>
        <ecNumber evidence="11">2.4.1.-</ecNumber>
    </recommendedName>
</protein>
<evidence type="ECO:0000259" key="13">
    <source>
        <dbReference type="Pfam" id="PF13733"/>
    </source>
</evidence>
<dbReference type="InterPro" id="IPR027995">
    <property type="entry name" value="Galactosyl_T_N"/>
</dbReference>
<evidence type="ECO:0000256" key="1">
    <source>
        <dbReference type="ARBA" id="ARBA00004606"/>
    </source>
</evidence>
<dbReference type="InterPro" id="IPR029044">
    <property type="entry name" value="Nucleotide-diphossugar_trans"/>
</dbReference>
<keyword evidence="15" id="KW-1185">Reference proteome</keyword>
<dbReference type="GO" id="GO:0006688">
    <property type="term" value="P:glycosphingolipid biosynthetic process"/>
    <property type="evidence" value="ECO:0007669"/>
    <property type="project" value="TreeGrafter"/>
</dbReference>
<evidence type="ECO:0000256" key="9">
    <source>
        <dbReference type="ARBA" id="ARBA00023136"/>
    </source>
</evidence>
<proteinExistence type="inferred from homology"/>
<feature type="domain" description="Galactosyltransferase C-terminal" evidence="12">
    <location>
        <begin position="278"/>
        <end position="340"/>
    </location>
</feature>
<name>A0AAD8FKY3_BIOPF</name>
<gene>
    <name evidence="14" type="ORF">Bpfe_003654</name>
</gene>
<dbReference type="GO" id="GO:0005975">
    <property type="term" value="P:carbohydrate metabolic process"/>
    <property type="evidence" value="ECO:0007669"/>
    <property type="project" value="InterPro"/>
</dbReference>
<evidence type="ECO:0000256" key="6">
    <source>
        <dbReference type="ARBA" id="ARBA00022692"/>
    </source>
</evidence>
<feature type="transmembrane region" description="Helical" evidence="11">
    <location>
        <begin position="12"/>
        <end position="31"/>
    </location>
</feature>
<dbReference type="PANTHER" id="PTHR19300:SF57">
    <property type="entry name" value="BETA-1,4-N-ACETYLGALACTOSAMINYLTRANSFERASE"/>
    <property type="match status" value="1"/>
</dbReference>
<evidence type="ECO:0000256" key="2">
    <source>
        <dbReference type="ARBA" id="ARBA00004922"/>
    </source>
</evidence>
<keyword evidence="10 11" id="KW-0325">Glycoprotein</keyword>
<comment type="function">
    <text evidence="11">Catalyses the transfer of galactose onto proteins or lipids.</text>
</comment>
<comment type="similarity">
    <text evidence="3 11">Belongs to the glycosyltransferase 7 family.</text>
</comment>
<accession>A0AAD8FKY3</accession>
<evidence type="ECO:0000256" key="7">
    <source>
        <dbReference type="ARBA" id="ARBA00022968"/>
    </source>
</evidence>
<dbReference type="PRINTS" id="PR02050">
    <property type="entry name" value="B14GALTRFASE"/>
</dbReference>
<keyword evidence="6 11" id="KW-0812">Transmembrane</keyword>
<evidence type="ECO:0000256" key="5">
    <source>
        <dbReference type="ARBA" id="ARBA00022679"/>
    </source>
</evidence>
<dbReference type="AlphaFoldDB" id="A0AAD8FKY3"/>
<keyword evidence="9 11" id="KW-0472">Membrane</keyword>
<dbReference type="GO" id="GO:0005794">
    <property type="term" value="C:Golgi apparatus"/>
    <property type="evidence" value="ECO:0007669"/>
    <property type="project" value="TreeGrafter"/>
</dbReference>
<keyword evidence="8 11" id="KW-1133">Transmembrane helix</keyword>
<dbReference type="SUPFAM" id="SSF53448">
    <property type="entry name" value="Nucleotide-diphospho-sugar transferases"/>
    <property type="match status" value="1"/>
</dbReference>
<evidence type="ECO:0000259" key="12">
    <source>
        <dbReference type="Pfam" id="PF02709"/>
    </source>
</evidence>
<evidence type="ECO:0000256" key="8">
    <source>
        <dbReference type="ARBA" id="ARBA00022989"/>
    </source>
</evidence>
<evidence type="ECO:0000313" key="15">
    <source>
        <dbReference type="Proteomes" id="UP001233172"/>
    </source>
</evidence>
<dbReference type="PANTHER" id="PTHR19300">
    <property type="entry name" value="BETA-1,4-GALACTOSYLTRANSFERASE"/>
    <property type="match status" value="1"/>
</dbReference>
<evidence type="ECO:0000256" key="4">
    <source>
        <dbReference type="ARBA" id="ARBA00022676"/>
    </source>
</evidence>
<dbReference type="Gene3D" id="3.90.550.10">
    <property type="entry name" value="Spore Coat Polysaccharide Biosynthesis Protein SpsA, Chain A"/>
    <property type="match status" value="1"/>
</dbReference>
<reference evidence="14" key="2">
    <citation type="submission" date="2023-04" db="EMBL/GenBank/DDBJ databases">
        <authorList>
            <person name="Bu L."/>
            <person name="Lu L."/>
            <person name="Laidemitt M.R."/>
            <person name="Zhang S.M."/>
            <person name="Mutuku M."/>
            <person name="Mkoji G."/>
            <person name="Steinauer M."/>
            <person name="Loker E.S."/>
        </authorList>
    </citation>
    <scope>NUCLEOTIDE SEQUENCE</scope>
    <source>
        <strain evidence="14">KasaAsao</strain>
        <tissue evidence="14">Whole Snail</tissue>
    </source>
</reference>
<dbReference type="EMBL" id="JASAOG010000009">
    <property type="protein sequence ID" value="KAK0066919.1"/>
    <property type="molecule type" value="Genomic_DNA"/>
</dbReference>
<evidence type="ECO:0000313" key="14">
    <source>
        <dbReference type="EMBL" id="KAK0066919.1"/>
    </source>
</evidence>
<dbReference type="GO" id="GO:0033842">
    <property type="term" value="F:N-acetyl-beta-glucosaminyl-derivative 4-beta-N-acetylgalactosaminyltransferase activity"/>
    <property type="evidence" value="ECO:0007669"/>
    <property type="project" value="TreeGrafter"/>
</dbReference>
<evidence type="ECO:0000256" key="10">
    <source>
        <dbReference type="ARBA" id="ARBA00023180"/>
    </source>
</evidence>
<dbReference type="EC" id="2.4.1.-" evidence="11"/>
<evidence type="ECO:0000256" key="3">
    <source>
        <dbReference type="ARBA" id="ARBA00005735"/>
    </source>
</evidence>
<keyword evidence="5 11" id="KW-0808">Transferase</keyword>
<dbReference type="GO" id="GO:0008378">
    <property type="term" value="F:galactosyltransferase activity"/>
    <property type="evidence" value="ECO:0007669"/>
    <property type="project" value="TreeGrafter"/>
</dbReference>
<keyword evidence="7 11" id="KW-0735">Signal-anchor</keyword>
<dbReference type="Pfam" id="PF13733">
    <property type="entry name" value="Glyco_transf_7N"/>
    <property type="match status" value="1"/>
</dbReference>
<organism evidence="14 15">
    <name type="scientific">Biomphalaria pfeifferi</name>
    <name type="common">Bloodfluke planorb</name>
    <name type="synonym">Freshwater snail</name>
    <dbReference type="NCBI Taxonomy" id="112525"/>
    <lineage>
        <taxon>Eukaryota</taxon>
        <taxon>Metazoa</taxon>
        <taxon>Spiralia</taxon>
        <taxon>Lophotrochozoa</taxon>
        <taxon>Mollusca</taxon>
        <taxon>Gastropoda</taxon>
        <taxon>Heterobranchia</taxon>
        <taxon>Euthyneura</taxon>
        <taxon>Panpulmonata</taxon>
        <taxon>Hygrophila</taxon>
        <taxon>Lymnaeoidea</taxon>
        <taxon>Planorbidae</taxon>
        <taxon>Biomphalaria</taxon>
    </lineage>
</organism>